<evidence type="ECO:0000259" key="1">
    <source>
        <dbReference type="Pfam" id="PF13547"/>
    </source>
</evidence>
<evidence type="ECO:0000259" key="2">
    <source>
        <dbReference type="Pfam" id="PF13550"/>
    </source>
</evidence>
<accession>A0A521FNM5</accession>
<protein>
    <submittedName>
        <fullName evidence="4">Phage tail protein</fullName>
    </submittedName>
</protein>
<proteinExistence type="predicted"/>
<name>A0A521FNM5_9RHOB</name>
<dbReference type="EMBL" id="FXTO01000035">
    <property type="protein sequence ID" value="SMO97160.1"/>
    <property type="molecule type" value="Genomic_DNA"/>
</dbReference>
<feature type="domain" description="Rcc01698-like C-terminal" evidence="3">
    <location>
        <begin position="1049"/>
        <end position="1149"/>
    </location>
</feature>
<dbReference type="Proteomes" id="UP000316030">
    <property type="component" value="Unassembled WGS sequence"/>
</dbReference>
<sequence>MATILLSAAGAAVGGSLGGSVMGLSLAATGRFVGATVGRMIDQKLLGYGADAVETGRVDRFRLTGSGEGAAIARLFGRMRVGGQVIWTTQFTEHMATSGGGGKGSPATPSTREYRYTVSLAVALCEGVIDGVGRIWADGTEIAPGDLNMRVYPGDTAQLPDPKMEAVEGAGMVPAYRGTAYVVFEDLDLSAFGNRVPQFTFEVLRADRVYEGTDLAEPARAVKGVALIPGTGEYALATDPAVVEYGLGESKQVNVNTPSGAVDFVTSLDQLERELPGCEAVSLIVSWFGDDLRCGDCRVRPMVEQSEYDADGMPWSVAGVTRSSAEVIPEQDGRVVYGGTPTDQAVVQALGEMRARGKRVMFYPFILMDQLAGNGLDDPYGAEEQPVLPWRGRITLSAAPGMSGSPDGTVQAEAEVAAFFGTAAASDFVVADGAVSYSGPAEWSYRRFVLHNAALCAAAGGVDAFCIGSEMRGLTQIRGAGSSFPTVQALRDLVAEVRSLLGADVKLGYAADWTEYFGYHPQDGTGDVFFHLDPLWADDQIDFVGIDNYMPLSDWRDGDTHLDAQAAGSIYDLPYLRGNIEGGEGFDWYYHSTEAEAAQIRTPISDGAYGEPWVYRYKDMRNWWANDHHNRVNGVRSELPTDWVPQSKPIWFTELGCAAIDKGTNQPNKFLDPKSSESSLPKYSNGRRDEFLQMQYLRAVLGYWGDPNVNPVSAEYGGPMLDLSNAYVWAWDARPYPHFPANTALWSDGDNYARGHWLNGRGAARSVASVVREICARSGVTAVQTDQLYGVVRGYLSEETETARAALQPLMLRFGFDVIERDGALEFRSRDGKVTHDIPPAALAVSEDTPLGLDRTRAAESELTGRVRLRFVEADGDFETIAEEAILPDENSHAVSSSEMPMVMTRAEGRQVVERWLAEARLARDTVKLSLPLSMSALGAGDVVRLNDGVRYRLDRVESGTMLLAEGVRVERESYVPLEMPDTPATVAPFAAPTAVFPLFLDLPLLKGDEVDHAPHIAATASPWPGTVSVFNAVEDADYALLDTLNTPAVIGQLTAPLMRAAPGLYDHAGVVELRLVRGELSGVSEAALLNGANAAVIGDGSPDNWEVIQFRDAQLVGDRQYRLSTLLRGQRGSDGLMPDAWPAGSYFVLLGSGVQQLSLRAATRTVAHHYRIGPSLRAYDDPAYRHEVHAFAGIGLKPYAPAHLRADPQGNGDVACSWIRRTRIDGDNWDAAEVPLGEETEAYVVRVMQGGSVIREESLSLPNWTYGAAQQSADGLTGLFDVSVAQVSARFGPGHWTKITLSV</sequence>
<dbReference type="InterPro" id="IPR032876">
    <property type="entry name" value="J_dom"/>
</dbReference>
<dbReference type="InterPro" id="IPR017853">
    <property type="entry name" value="GH"/>
</dbReference>
<evidence type="ECO:0000313" key="4">
    <source>
        <dbReference type="EMBL" id="SMO97160.1"/>
    </source>
</evidence>
<keyword evidence="5" id="KW-1185">Reference proteome</keyword>
<evidence type="ECO:0000259" key="3">
    <source>
        <dbReference type="Pfam" id="PF23666"/>
    </source>
</evidence>
<feature type="domain" description="Tip attachment protein J" evidence="2">
    <location>
        <begin position="800"/>
        <end position="958"/>
    </location>
</feature>
<dbReference type="Pfam" id="PF13547">
    <property type="entry name" value="GTA_TIM"/>
    <property type="match status" value="1"/>
</dbReference>
<dbReference type="OrthoDB" id="8445115at2"/>
<dbReference type="InterPro" id="IPR056490">
    <property type="entry name" value="Rcc01698_C"/>
</dbReference>
<dbReference type="CDD" id="cd19607">
    <property type="entry name" value="GTA_TIM-barrel-like"/>
    <property type="match status" value="1"/>
</dbReference>
<dbReference type="Gene3D" id="3.20.20.80">
    <property type="entry name" value="Glycosidases"/>
    <property type="match status" value="1"/>
</dbReference>
<dbReference type="RefSeq" id="WP_142494654.1">
    <property type="nucleotide sequence ID" value="NZ_FXTO01000035.1"/>
</dbReference>
<dbReference type="Pfam" id="PF13550">
    <property type="entry name" value="Phage-tail_3"/>
    <property type="match status" value="1"/>
</dbReference>
<gene>
    <name evidence="4" type="ORF">SAMN06265173_13513</name>
</gene>
<evidence type="ECO:0000313" key="5">
    <source>
        <dbReference type="Proteomes" id="UP000316030"/>
    </source>
</evidence>
<dbReference type="Pfam" id="PF23666">
    <property type="entry name" value="Rcc01698_C"/>
    <property type="match status" value="1"/>
</dbReference>
<reference evidence="4 5" key="1">
    <citation type="submission" date="2017-05" db="EMBL/GenBank/DDBJ databases">
        <authorList>
            <person name="Varghese N."/>
            <person name="Submissions S."/>
        </authorList>
    </citation>
    <scope>NUCLEOTIDE SEQUENCE [LARGE SCALE GENOMIC DNA]</scope>
    <source>
        <strain evidence="4 5">DSM 29506</strain>
    </source>
</reference>
<feature type="domain" description="GTA TIM-barrel-like" evidence="1">
    <location>
        <begin position="443"/>
        <end position="740"/>
    </location>
</feature>
<organism evidence="4 5">
    <name type="scientific">Thalassovita litoralis</name>
    <dbReference type="NCBI Taxonomy" id="1010611"/>
    <lineage>
        <taxon>Bacteria</taxon>
        <taxon>Pseudomonadati</taxon>
        <taxon>Pseudomonadota</taxon>
        <taxon>Alphaproteobacteria</taxon>
        <taxon>Rhodobacterales</taxon>
        <taxon>Roseobacteraceae</taxon>
        <taxon>Thalassovita</taxon>
    </lineage>
</organism>
<dbReference type="SUPFAM" id="SSF51445">
    <property type="entry name" value="(Trans)glycosidases"/>
    <property type="match status" value="1"/>
</dbReference>
<dbReference type="InterPro" id="IPR025195">
    <property type="entry name" value="GTA_TIM_dom"/>
</dbReference>